<dbReference type="Pfam" id="PF10646">
    <property type="entry name" value="Germane"/>
    <property type="match status" value="1"/>
</dbReference>
<feature type="region of interest" description="Disordered" evidence="1">
    <location>
        <begin position="23"/>
        <end position="49"/>
    </location>
</feature>
<evidence type="ECO:0000256" key="2">
    <source>
        <dbReference type="SAM" id="SignalP"/>
    </source>
</evidence>
<evidence type="ECO:0000313" key="5">
    <source>
        <dbReference type="Proteomes" id="UP000249522"/>
    </source>
</evidence>
<dbReference type="RefSeq" id="WP_111149259.1">
    <property type="nucleotide sequence ID" value="NZ_QKRB01000057.1"/>
</dbReference>
<feature type="chain" id="PRO_5039450178" description="GerMN domain-containing protein" evidence="2">
    <location>
        <begin position="20"/>
        <end position="181"/>
    </location>
</feature>
<comment type="caution">
    <text evidence="4">The sequence shown here is derived from an EMBL/GenBank/DDBJ whole genome shotgun (WGS) entry which is preliminary data.</text>
</comment>
<accession>A0A2W1L654</accession>
<feature type="domain" description="GerMN" evidence="3">
    <location>
        <begin position="60"/>
        <end position="166"/>
    </location>
</feature>
<gene>
    <name evidence="4" type="ORF">DNH61_23520</name>
</gene>
<evidence type="ECO:0000256" key="1">
    <source>
        <dbReference type="SAM" id="MobiDB-lite"/>
    </source>
</evidence>
<dbReference type="PROSITE" id="PS51257">
    <property type="entry name" value="PROKAR_LIPOPROTEIN"/>
    <property type="match status" value="1"/>
</dbReference>
<sequence length="181" mass="19522">MKKVALLLMLSFAALSVSACGKGSDGTEPAQVPASSPAQLENNKPQDQEEIPVISMPVKVYVSDEDMSELTEKSVIIEFGDEAAKYLSALEALKGEGEGEVSLWRDAVFHSATFGDGRLTVDLSVPEEARMGAPGEQLALDALQQTCFQFTEVKELEILVNGEAVESLMGHVYLDHPIVRP</sequence>
<dbReference type="OrthoDB" id="1954033at2"/>
<dbReference type="EMBL" id="QKRB01000057">
    <property type="protein sequence ID" value="PZD93590.1"/>
    <property type="molecule type" value="Genomic_DNA"/>
</dbReference>
<evidence type="ECO:0000313" key="4">
    <source>
        <dbReference type="EMBL" id="PZD93590.1"/>
    </source>
</evidence>
<keyword evidence="5" id="KW-1185">Reference proteome</keyword>
<protein>
    <recommendedName>
        <fullName evidence="3">GerMN domain-containing protein</fullName>
    </recommendedName>
</protein>
<reference evidence="4 5" key="1">
    <citation type="submission" date="2018-06" db="EMBL/GenBank/DDBJ databases">
        <title>Paenibacillus imtechensis sp. nov.</title>
        <authorList>
            <person name="Pinnaka A.K."/>
            <person name="Singh H."/>
            <person name="Kaur M."/>
        </authorList>
    </citation>
    <scope>NUCLEOTIDE SEQUENCE [LARGE SCALE GENOMIC DNA]</scope>
    <source>
        <strain evidence="4 5">SMB1</strain>
    </source>
</reference>
<dbReference type="Proteomes" id="UP000249522">
    <property type="component" value="Unassembled WGS sequence"/>
</dbReference>
<dbReference type="AlphaFoldDB" id="A0A2W1L654"/>
<name>A0A2W1L654_9BACL</name>
<feature type="compositionally biased region" description="Polar residues" evidence="1">
    <location>
        <begin position="33"/>
        <end position="45"/>
    </location>
</feature>
<organism evidence="4 5">
    <name type="scientific">Paenibacillus sambharensis</name>
    <dbReference type="NCBI Taxonomy" id="1803190"/>
    <lineage>
        <taxon>Bacteria</taxon>
        <taxon>Bacillati</taxon>
        <taxon>Bacillota</taxon>
        <taxon>Bacilli</taxon>
        <taxon>Bacillales</taxon>
        <taxon>Paenibacillaceae</taxon>
        <taxon>Paenibacillus</taxon>
    </lineage>
</organism>
<feature type="signal peptide" evidence="2">
    <location>
        <begin position="1"/>
        <end position="19"/>
    </location>
</feature>
<evidence type="ECO:0000259" key="3">
    <source>
        <dbReference type="Pfam" id="PF10646"/>
    </source>
</evidence>
<keyword evidence="2" id="KW-0732">Signal</keyword>
<proteinExistence type="predicted"/>
<dbReference type="InterPro" id="IPR019606">
    <property type="entry name" value="GerMN"/>
</dbReference>